<evidence type="ECO:0000256" key="6">
    <source>
        <dbReference type="PROSITE-ProRule" id="PRU00175"/>
    </source>
</evidence>
<dbReference type="SUPFAM" id="SSF49879">
    <property type="entry name" value="SMAD/FHA domain"/>
    <property type="match status" value="1"/>
</dbReference>
<feature type="compositionally biased region" description="Basic and acidic residues" evidence="7">
    <location>
        <begin position="444"/>
        <end position="458"/>
    </location>
</feature>
<dbReference type="GO" id="GO:0061630">
    <property type="term" value="F:ubiquitin protein ligase activity"/>
    <property type="evidence" value="ECO:0007669"/>
    <property type="project" value="TreeGrafter"/>
</dbReference>
<name>A0AAV9UWS4_9PEZI</name>
<dbReference type="PROSITE" id="PS50089">
    <property type="entry name" value="ZF_RING_2"/>
    <property type="match status" value="1"/>
</dbReference>
<dbReference type="Gene3D" id="3.30.40.10">
    <property type="entry name" value="Zinc/RING finger domain, C3HC4 (zinc finger)"/>
    <property type="match status" value="1"/>
</dbReference>
<dbReference type="Proteomes" id="UP001373714">
    <property type="component" value="Unassembled WGS sequence"/>
</dbReference>
<dbReference type="Gene3D" id="2.60.200.20">
    <property type="match status" value="1"/>
</dbReference>
<organism evidence="10 11">
    <name type="scientific">Orbilia blumenaviensis</name>
    <dbReference type="NCBI Taxonomy" id="1796055"/>
    <lineage>
        <taxon>Eukaryota</taxon>
        <taxon>Fungi</taxon>
        <taxon>Dikarya</taxon>
        <taxon>Ascomycota</taxon>
        <taxon>Pezizomycotina</taxon>
        <taxon>Orbiliomycetes</taxon>
        <taxon>Orbiliales</taxon>
        <taxon>Orbiliaceae</taxon>
        <taxon>Orbilia</taxon>
    </lineage>
</organism>
<dbReference type="InterPro" id="IPR001841">
    <property type="entry name" value="Znf_RING"/>
</dbReference>
<keyword evidence="4" id="KW-0833">Ubl conjugation pathway</keyword>
<dbReference type="GO" id="GO:0032153">
    <property type="term" value="C:cell division site"/>
    <property type="evidence" value="ECO:0007669"/>
    <property type="project" value="TreeGrafter"/>
</dbReference>
<keyword evidence="1" id="KW-0808">Transferase</keyword>
<dbReference type="Pfam" id="PF17123">
    <property type="entry name" value="zf-RING_11"/>
    <property type="match status" value="1"/>
</dbReference>
<sequence>MMAPTSVVPPPQLATSTSPPLSPQTTSPTSTRSRIRAFNYLRGHHHSAPPTPVPPPAPPAATAQDGSASAMTATSTSTSTIRQVSTNSGHAEDQHTSSTPSWLPSVSSIPGLSRRPSAPVAAAEPVIPHDTTSPLSQIRTAPPATVTSPITTTITAQVSSNSNNSSSNGGVSLGLNGASEHASASPTNGMATSQTQTQGAQTNGLPDGRTPTIRFVPHVDPRSNRRPHTFAPMERSIRTVGEVVKVGRFSDRDNANPVGFKSKVVSRRHCEFWWNDGSWYMKDVGSSSGTFLNHVRLSHPNTESKPYAVHDGDVVQLGIDFKGGEELIFRCVKMKLELNRDAKSINQFNVAAHRRIQNLGKPSVNKGTGSDQHAGECAICLLNIAPCQPLFVAPCSHVWHYKCIRPIIETTYPILSCPNCREIADLEADIEEGTDENWEDLDKAKDDSANESPGKADDAAQLATPEQNAEDRAKTPQPEEPAAMAAETAPMHIPLPVVTTLAASGSDVTTDPANQTPRNNAGPFVLNGTTGRM</sequence>
<feature type="compositionally biased region" description="Low complexity" evidence="7">
    <location>
        <begin position="96"/>
        <end position="108"/>
    </location>
</feature>
<feature type="compositionally biased region" description="Low complexity" evidence="7">
    <location>
        <begin position="60"/>
        <end position="80"/>
    </location>
</feature>
<proteinExistence type="predicted"/>
<dbReference type="GO" id="GO:0016567">
    <property type="term" value="P:protein ubiquitination"/>
    <property type="evidence" value="ECO:0007669"/>
    <property type="project" value="TreeGrafter"/>
</dbReference>
<evidence type="ECO:0000256" key="4">
    <source>
        <dbReference type="ARBA" id="ARBA00022786"/>
    </source>
</evidence>
<feature type="compositionally biased region" description="Polar residues" evidence="7">
    <location>
        <begin position="505"/>
        <end position="519"/>
    </location>
</feature>
<feature type="compositionally biased region" description="Low complexity" evidence="7">
    <location>
        <begin position="140"/>
        <end position="177"/>
    </location>
</feature>
<feature type="compositionally biased region" description="Low complexity" evidence="7">
    <location>
        <begin position="13"/>
        <end position="32"/>
    </location>
</feature>
<dbReference type="PROSITE" id="PS50006">
    <property type="entry name" value="FHA_DOMAIN"/>
    <property type="match status" value="1"/>
</dbReference>
<keyword evidence="2" id="KW-0479">Metal-binding</keyword>
<feature type="region of interest" description="Disordered" evidence="7">
    <location>
        <begin position="444"/>
        <end position="482"/>
    </location>
</feature>
<dbReference type="SUPFAM" id="SSF57850">
    <property type="entry name" value="RING/U-box"/>
    <property type="match status" value="1"/>
</dbReference>
<evidence type="ECO:0000256" key="5">
    <source>
        <dbReference type="ARBA" id="ARBA00022833"/>
    </source>
</evidence>
<feature type="region of interest" description="Disordered" evidence="7">
    <location>
        <begin position="1"/>
        <end position="228"/>
    </location>
</feature>
<feature type="domain" description="FHA" evidence="8">
    <location>
        <begin position="244"/>
        <end position="297"/>
    </location>
</feature>
<dbReference type="GO" id="GO:0000151">
    <property type="term" value="C:ubiquitin ligase complex"/>
    <property type="evidence" value="ECO:0007669"/>
    <property type="project" value="TreeGrafter"/>
</dbReference>
<dbReference type="EMBL" id="JAVHNS010000007">
    <property type="protein sequence ID" value="KAK6348967.1"/>
    <property type="molecule type" value="Genomic_DNA"/>
</dbReference>
<feature type="compositionally biased region" description="Pro residues" evidence="7">
    <location>
        <begin position="49"/>
        <end position="59"/>
    </location>
</feature>
<feature type="compositionally biased region" description="Polar residues" evidence="7">
    <location>
        <begin position="130"/>
        <end position="139"/>
    </location>
</feature>
<evidence type="ECO:0000256" key="7">
    <source>
        <dbReference type="SAM" id="MobiDB-lite"/>
    </source>
</evidence>
<feature type="region of interest" description="Disordered" evidence="7">
    <location>
        <begin position="505"/>
        <end position="533"/>
    </location>
</feature>
<dbReference type="GO" id="GO:0006511">
    <property type="term" value="P:ubiquitin-dependent protein catabolic process"/>
    <property type="evidence" value="ECO:0007669"/>
    <property type="project" value="TreeGrafter"/>
</dbReference>
<dbReference type="SMART" id="SM00240">
    <property type="entry name" value="FHA"/>
    <property type="match status" value="1"/>
</dbReference>
<dbReference type="InterPro" id="IPR008984">
    <property type="entry name" value="SMAD_FHA_dom_sf"/>
</dbReference>
<gene>
    <name evidence="10" type="ORF">TWF730_009728</name>
</gene>
<protein>
    <submittedName>
        <fullName evidence="10">Uncharacterized protein</fullName>
    </submittedName>
</protein>
<evidence type="ECO:0000256" key="1">
    <source>
        <dbReference type="ARBA" id="ARBA00022679"/>
    </source>
</evidence>
<reference evidence="10 11" key="1">
    <citation type="submission" date="2019-10" db="EMBL/GenBank/DDBJ databases">
        <authorList>
            <person name="Palmer J.M."/>
        </authorList>
    </citation>
    <scope>NUCLEOTIDE SEQUENCE [LARGE SCALE GENOMIC DNA]</scope>
    <source>
        <strain evidence="10 11">TWF730</strain>
    </source>
</reference>
<keyword evidence="11" id="KW-1185">Reference proteome</keyword>
<comment type="caution">
    <text evidence="10">The sequence shown here is derived from an EMBL/GenBank/DDBJ whole genome shotgun (WGS) entry which is preliminary data.</text>
</comment>
<accession>A0AAV9UWS4</accession>
<feature type="domain" description="RING-type" evidence="9">
    <location>
        <begin position="377"/>
        <end position="421"/>
    </location>
</feature>
<evidence type="ECO:0000256" key="3">
    <source>
        <dbReference type="ARBA" id="ARBA00022771"/>
    </source>
</evidence>
<evidence type="ECO:0000256" key="2">
    <source>
        <dbReference type="ARBA" id="ARBA00022723"/>
    </source>
</evidence>
<evidence type="ECO:0000259" key="9">
    <source>
        <dbReference type="PROSITE" id="PS50089"/>
    </source>
</evidence>
<evidence type="ECO:0000313" key="10">
    <source>
        <dbReference type="EMBL" id="KAK6348967.1"/>
    </source>
</evidence>
<feature type="compositionally biased region" description="Low complexity" evidence="7">
    <location>
        <begin position="191"/>
        <end position="202"/>
    </location>
</feature>
<dbReference type="GO" id="GO:0005829">
    <property type="term" value="C:cytosol"/>
    <property type="evidence" value="ECO:0007669"/>
    <property type="project" value="TreeGrafter"/>
</dbReference>
<evidence type="ECO:0000259" key="8">
    <source>
        <dbReference type="PROSITE" id="PS50006"/>
    </source>
</evidence>
<dbReference type="InterPro" id="IPR013083">
    <property type="entry name" value="Znf_RING/FYVE/PHD"/>
</dbReference>
<dbReference type="PANTHER" id="PTHR15067">
    <property type="entry name" value="E3 UBIQUITIN-PROTEIN LIGASE RNF8"/>
    <property type="match status" value="1"/>
</dbReference>
<dbReference type="Pfam" id="PF00498">
    <property type="entry name" value="FHA"/>
    <property type="match status" value="1"/>
</dbReference>
<dbReference type="AlphaFoldDB" id="A0AAV9UWS4"/>
<dbReference type="InterPro" id="IPR000253">
    <property type="entry name" value="FHA_dom"/>
</dbReference>
<dbReference type="PANTHER" id="PTHR15067:SF7">
    <property type="entry name" value="E3 UBIQUITIN-PROTEIN LIGASE DMA1-RELATED"/>
    <property type="match status" value="1"/>
</dbReference>
<dbReference type="GO" id="GO:0008270">
    <property type="term" value="F:zinc ion binding"/>
    <property type="evidence" value="ECO:0007669"/>
    <property type="project" value="UniProtKB-KW"/>
</dbReference>
<keyword evidence="3 6" id="KW-0863">Zinc-finger</keyword>
<keyword evidence="5" id="KW-0862">Zinc</keyword>
<evidence type="ECO:0000313" key="11">
    <source>
        <dbReference type="Proteomes" id="UP001373714"/>
    </source>
</evidence>